<name>A0ABV9CBM1_9ACTN</name>
<dbReference type="RefSeq" id="WP_380838291.1">
    <property type="nucleotide sequence ID" value="NZ_JBHSFP010000003.1"/>
</dbReference>
<organism evidence="2 3">
    <name type="scientific">Sphaerisporangium dianthi</name>
    <dbReference type="NCBI Taxonomy" id="1436120"/>
    <lineage>
        <taxon>Bacteria</taxon>
        <taxon>Bacillati</taxon>
        <taxon>Actinomycetota</taxon>
        <taxon>Actinomycetes</taxon>
        <taxon>Streptosporangiales</taxon>
        <taxon>Streptosporangiaceae</taxon>
        <taxon>Sphaerisporangium</taxon>
    </lineage>
</organism>
<dbReference type="Proteomes" id="UP001596004">
    <property type="component" value="Unassembled WGS sequence"/>
</dbReference>
<dbReference type="EMBL" id="JBHSFP010000003">
    <property type="protein sequence ID" value="MFC4530448.1"/>
    <property type="molecule type" value="Genomic_DNA"/>
</dbReference>
<keyword evidence="1" id="KW-0472">Membrane</keyword>
<evidence type="ECO:0000313" key="2">
    <source>
        <dbReference type="EMBL" id="MFC4530448.1"/>
    </source>
</evidence>
<keyword evidence="1" id="KW-0812">Transmembrane</keyword>
<protein>
    <submittedName>
        <fullName evidence="2">Uncharacterized protein</fullName>
    </submittedName>
</protein>
<evidence type="ECO:0000313" key="3">
    <source>
        <dbReference type="Proteomes" id="UP001596004"/>
    </source>
</evidence>
<keyword evidence="3" id="KW-1185">Reference proteome</keyword>
<sequence length="259" mass="26931">MTDSGNPGFLTFRSVVEAVMRPPVEAVRQEIDGRLEELTDGLADRDRMMGGAIDRVNGRLDELIEAQSDSATEFSAGQGDLAELLKGLAAETRAARAEASAGQGDLTELLKGLTAETRAARAEASAGAESSGRQAAGFDAKLDDLGFRLNSTLVGLASDVYRLAEASPATVERLDGAERRMTGLDGHVVGMRAALAQIQVTLEALRQETTALRVRADQKPGRFAPGSAGRLALGVFAAIAGGALGAVLAWAAILSGWIA</sequence>
<gene>
    <name evidence="2" type="ORF">ACFO60_06715</name>
</gene>
<accession>A0ABV9CBM1</accession>
<keyword evidence="1" id="KW-1133">Transmembrane helix</keyword>
<evidence type="ECO:0000256" key="1">
    <source>
        <dbReference type="SAM" id="Phobius"/>
    </source>
</evidence>
<proteinExistence type="predicted"/>
<reference evidence="3" key="1">
    <citation type="journal article" date="2019" name="Int. J. Syst. Evol. Microbiol.">
        <title>The Global Catalogue of Microorganisms (GCM) 10K type strain sequencing project: providing services to taxonomists for standard genome sequencing and annotation.</title>
        <authorList>
            <consortium name="The Broad Institute Genomics Platform"/>
            <consortium name="The Broad Institute Genome Sequencing Center for Infectious Disease"/>
            <person name="Wu L."/>
            <person name="Ma J."/>
        </authorList>
    </citation>
    <scope>NUCLEOTIDE SEQUENCE [LARGE SCALE GENOMIC DNA]</scope>
    <source>
        <strain evidence="3">CGMCC 4.7132</strain>
    </source>
</reference>
<feature type="transmembrane region" description="Helical" evidence="1">
    <location>
        <begin position="231"/>
        <end position="258"/>
    </location>
</feature>
<comment type="caution">
    <text evidence="2">The sequence shown here is derived from an EMBL/GenBank/DDBJ whole genome shotgun (WGS) entry which is preliminary data.</text>
</comment>